<dbReference type="InterPro" id="IPR047215">
    <property type="entry name" value="Galactose_mutarotase-like"/>
</dbReference>
<organism evidence="10 11">
    <name type="scientific">Dreissena polymorpha</name>
    <name type="common">Zebra mussel</name>
    <name type="synonym">Mytilus polymorpha</name>
    <dbReference type="NCBI Taxonomy" id="45954"/>
    <lineage>
        <taxon>Eukaryota</taxon>
        <taxon>Metazoa</taxon>
        <taxon>Spiralia</taxon>
        <taxon>Lophotrochozoa</taxon>
        <taxon>Mollusca</taxon>
        <taxon>Bivalvia</taxon>
        <taxon>Autobranchia</taxon>
        <taxon>Heteroconchia</taxon>
        <taxon>Euheterodonta</taxon>
        <taxon>Imparidentia</taxon>
        <taxon>Neoheterodontei</taxon>
        <taxon>Myida</taxon>
        <taxon>Dreissenoidea</taxon>
        <taxon>Dreissenidae</taxon>
        <taxon>Dreissena</taxon>
    </lineage>
</organism>
<sequence length="354" mass="39044">MSNEKIVHEVFGKTSDGKDVHIFTLRADDITVRVLNFGCVVKDILVPDRYGNVTDVCLGYDEFNGYEANPAFMGSICGRVANRIDGATFRLDDVTYDVSKNDPLGNNLCHGGFIGLTRRLFDWSINGSKLILTFNDVDGSEGFPGDVNVTVTYELTSGNGLMMDYTATTKKPTPVDIANHFMANLGGHANGYVGDHSVTMNTSKTLEFNERFIPTGSLTDVEGTILDFRQPVLLSDVLEQMPAKNGLHHANLVDGPTGQKNLCARAFHAATGRYMEVYSTEPVFISYSCFYLDFLLKGAICKDGRSYKESGGLLFMPQKYPNAINTPSFPSSVLRPGETYHTTTWYKFGVDYSN</sequence>
<comment type="catalytic activity">
    <reaction evidence="1">
        <text>alpha-D-galactose = beta-D-galactose</text>
        <dbReference type="Rhea" id="RHEA:28675"/>
        <dbReference type="ChEBI" id="CHEBI:27667"/>
        <dbReference type="ChEBI" id="CHEBI:28061"/>
        <dbReference type="EC" id="5.1.3.3"/>
    </reaction>
    <physiologicalReaction direction="right-to-left" evidence="1">
        <dbReference type="Rhea" id="RHEA:28677"/>
    </physiologicalReaction>
</comment>
<feature type="binding site" evidence="9">
    <location>
        <begin position="82"/>
        <end position="83"/>
    </location>
    <ligand>
        <name>beta-D-galactose</name>
        <dbReference type="ChEBI" id="CHEBI:27667"/>
    </ligand>
</feature>
<comment type="pathway">
    <text evidence="2">Carbohydrate metabolism; galactose metabolism.</text>
</comment>
<evidence type="ECO:0000256" key="1">
    <source>
        <dbReference type="ARBA" id="ARBA00001712"/>
    </source>
</evidence>
<evidence type="ECO:0000256" key="4">
    <source>
        <dbReference type="ARBA" id="ARBA00006206"/>
    </source>
</evidence>
<keyword evidence="5 8" id="KW-0413">Isomerase</keyword>
<comment type="function">
    <text evidence="7">Mutarotase that catalyzes the interconversion of beta-D-galactose and alpha-D-galactose during galactose metabolism. Beta-D-galactose is metabolized in the liver into glucose 1-phosphate, the primary metabolic fuel, by the action of four enzymes that constitute the Leloir pathway: GALM, GALK1 (galactokinase), GALT (galactose-1-phosphate uridylyltransferase) and GALE (UDP-galactose-4'-epimerase). Involved in the maintenance of the equilibrium between the beta- and alpha-anomers of galactose, therefore ensuring a sufficient supply of the alpha-anomer for GALK1. Also active on D-glucose although shows a preference for galactose over glucose.</text>
</comment>
<comment type="pathway">
    <text evidence="3 8">Carbohydrate metabolism; hexose metabolism.</text>
</comment>
<dbReference type="PANTHER" id="PTHR10091:SF0">
    <property type="entry name" value="GALACTOSE MUTAROTASE"/>
    <property type="match status" value="1"/>
</dbReference>
<dbReference type="PIRSF" id="PIRSF005096">
    <property type="entry name" value="GALM"/>
    <property type="match status" value="1"/>
</dbReference>
<reference evidence="10" key="2">
    <citation type="submission" date="2020-11" db="EMBL/GenBank/DDBJ databases">
        <authorList>
            <person name="McCartney M.A."/>
            <person name="Auch B."/>
            <person name="Kono T."/>
            <person name="Mallez S."/>
            <person name="Becker A."/>
            <person name="Gohl D.M."/>
            <person name="Silverstein K.A.T."/>
            <person name="Koren S."/>
            <person name="Bechman K.B."/>
            <person name="Herman A."/>
            <person name="Abrahante J.E."/>
            <person name="Garbe J."/>
        </authorList>
    </citation>
    <scope>NUCLEOTIDE SEQUENCE</scope>
    <source>
        <strain evidence="10">Duluth1</strain>
        <tissue evidence="10">Whole animal</tissue>
    </source>
</reference>
<evidence type="ECO:0000313" key="10">
    <source>
        <dbReference type="EMBL" id="KAH3853801.1"/>
    </source>
</evidence>
<dbReference type="Pfam" id="PF01263">
    <property type="entry name" value="Aldose_epim"/>
    <property type="match status" value="1"/>
</dbReference>
<dbReference type="GO" id="GO:0006006">
    <property type="term" value="P:glucose metabolic process"/>
    <property type="evidence" value="ECO:0007669"/>
    <property type="project" value="TreeGrafter"/>
</dbReference>
<dbReference type="InterPro" id="IPR014718">
    <property type="entry name" value="GH-type_carb-bd"/>
</dbReference>
<evidence type="ECO:0000256" key="6">
    <source>
        <dbReference type="ARBA" id="ARBA00023277"/>
    </source>
</evidence>
<evidence type="ECO:0000256" key="7">
    <source>
        <dbReference type="ARBA" id="ARBA00045743"/>
    </source>
</evidence>
<dbReference type="GO" id="GO:0004034">
    <property type="term" value="F:aldose 1-epimerase activity"/>
    <property type="evidence" value="ECO:0007669"/>
    <property type="project" value="UniProtKB-EC"/>
</dbReference>
<dbReference type="PANTHER" id="PTHR10091">
    <property type="entry name" value="ALDOSE-1-EPIMERASE"/>
    <property type="match status" value="1"/>
</dbReference>
<dbReference type="EMBL" id="JAIWYP010000003">
    <property type="protein sequence ID" value="KAH3853801.1"/>
    <property type="molecule type" value="Genomic_DNA"/>
</dbReference>
<dbReference type="GO" id="GO:0030246">
    <property type="term" value="F:carbohydrate binding"/>
    <property type="evidence" value="ECO:0007669"/>
    <property type="project" value="InterPro"/>
</dbReference>
<evidence type="ECO:0000256" key="9">
    <source>
        <dbReference type="PIRSR" id="PIRSR005096-3"/>
    </source>
</evidence>
<gene>
    <name evidence="10" type="ORF">DPMN_096336</name>
</gene>
<comment type="caution">
    <text evidence="10">The sequence shown here is derived from an EMBL/GenBank/DDBJ whole genome shotgun (WGS) entry which is preliminary data.</text>
</comment>
<keyword evidence="6 8" id="KW-0119">Carbohydrate metabolism</keyword>
<dbReference type="CDD" id="cd09019">
    <property type="entry name" value="galactose_mutarotase_like"/>
    <property type="match status" value="1"/>
</dbReference>
<dbReference type="AlphaFoldDB" id="A0A9D4R3K1"/>
<reference evidence="10" key="1">
    <citation type="journal article" date="2019" name="bioRxiv">
        <title>The Genome of the Zebra Mussel, Dreissena polymorpha: A Resource for Invasive Species Research.</title>
        <authorList>
            <person name="McCartney M.A."/>
            <person name="Auch B."/>
            <person name="Kono T."/>
            <person name="Mallez S."/>
            <person name="Zhang Y."/>
            <person name="Obille A."/>
            <person name="Becker A."/>
            <person name="Abrahante J.E."/>
            <person name="Garbe J."/>
            <person name="Badalamenti J.P."/>
            <person name="Herman A."/>
            <person name="Mangelson H."/>
            <person name="Liachko I."/>
            <person name="Sullivan S."/>
            <person name="Sone E.D."/>
            <person name="Koren S."/>
            <person name="Silverstein K.A.T."/>
            <person name="Beckman K.B."/>
            <person name="Gohl D.M."/>
        </authorList>
    </citation>
    <scope>NUCLEOTIDE SEQUENCE</scope>
    <source>
        <strain evidence="10">Duluth1</strain>
        <tissue evidence="10">Whole animal</tissue>
    </source>
</reference>
<dbReference type="InterPro" id="IPR011013">
    <property type="entry name" value="Gal_mutarotase_sf_dom"/>
</dbReference>
<accession>A0A9D4R3K1</accession>
<dbReference type="GO" id="GO:0033499">
    <property type="term" value="P:galactose catabolic process via UDP-galactose, Leloir pathway"/>
    <property type="evidence" value="ECO:0007669"/>
    <property type="project" value="TreeGrafter"/>
</dbReference>
<dbReference type="EC" id="5.1.3.3" evidence="8"/>
<comment type="catalytic activity">
    <reaction evidence="8">
        <text>alpha-D-glucose = beta-D-glucose</text>
        <dbReference type="Rhea" id="RHEA:10264"/>
        <dbReference type="ChEBI" id="CHEBI:15903"/>
        <dbReference type="ChEBI" id="CHEBI:17925"/>
        <dbReference type="EC" id="5.1.3.3"/>
    </reaction>
</comment>
<dbReference type="Proteomes" id="UP000828390">
    <property type="component" value="Unassembled WGS sequence"/>
</dbReference>
<dbReference type="SUPFAM" id="SSF74650">
    <property type="entry name" value="Galactose mutarotase-like"/>
    <property type="match status" value="1"/>
</dbReference>
<dbReference type="Gene3D" id="2.70.98.10">
    <property type="match status" value="1"/>
</dbReference>
<evidence type="ECO:0000256" key="5">
    <source>
        <dbReference type="ARBA" id="ARBA00023235"/>
    </source>
</evidence>
<protein>
    <recommendedName>
        <fullName evidence="8">Aldose 1-epimerase</fullName>
        <ecNumber evidence="8">5.1.3.3</ecNumber>
    </recommendedName>
</protein>
<proteinExistence type="inferred from homology"/>
<keyword evidence="11" id="KW-1185">Reference proteome</keyword>
<evidence type="ECO:0000256" key="8">
    <source>
        <dbReference type="PIRNR" id="PIRNR005096"/>
    </source>
</evidence>
<evidence type="ECO:0000256" key="3">
    <source>
        <dbReference type="ARBA" id="ARBA00005028"/>
    </source>
</evidence>
<evidence type="ECO:0000256" key="2">
    <source>
        <dbReference type="ARBA" id="ARBA00004947"/>
    </source>
</evidence>
<dbReference type="OrthoDB" id="274691at2759"/>
<dbReference type="InterPro" id="IPR008183">
    <property type="entry name" value="Aldose_1/G6P_1-epimerase"/>
</dbReference>
<name>A0A9D4R3K1_DREPO</name>
<dbReference type="InterPro" id="IPR015443">
    <property type="entry name" value="Aldose_1-epimerase"/>
</dbReference>
<evidence type="ECO:0000313" key="11">
    <source>
        <dbReference type="Proteomes" id="UP000828390"/>
    </source>
</evidence>
<comment type="similarity">
    <text evidence="4 8">Belongs to the aldose epimerase family.</text>
</comment>